<evidence type="ECO:0000313" key="2">
    <source>
        <dbReference type="Proteomes" id="UP000237662"/>
    </source>
</evidence>
<name>A0A2S6I7B6_9BACT</name>
<dbReference type="GO" id="GO:0008967">
    <property type="term" value="F:phosphoglycolate phosphatase activity"/>
    <property type="evidence" value="ECO:0007669"/>
    <property type="project" value="TreeGrafter"/>
</dbReference>
<sequence>MDTFRLPSDLRLFVFDMAGTTVNEDNVVYKTLLSTLQRAGYDLDLPLVLREGAGKEKLQAIRDILQRIDGNDGRARELYANFREELTEAYGDLTVRSFPGAADLIGRLRRNGVTVALNTGYDRATAERLLRKMQWKKGEQYDLLATADDVAAGRPAPDMIQLLMELSGIRVPTFVAKAGDSAVDIEEGRRAGCGLTVGVTTGAQSRAQLMAAGADLVVDDLAVLVM</sequence>
<dbReference type="Proteomes" id="UP000237662">
    <property type="component" value="Unassembled WGS sequence"/>
</dbReference>
<dbReference type="RefSeq" id="WP_211295133.1">
    <property type="nucleotide sequence ID" value="NZ_PTJC01000005.1"/>
</dbReference>
<organism evidence="1 2">
    <name type="scientific">Neolewinella xylanilytica</name>
    <dbReference type="NCBI Taxonomy" id="1514080"/>
    <lineage>
        <taxon>Bacteria</taxon>
        <taxon>Pseudomonadati</taxon>
        <taxon>Bacteroidota</taxon>
        <taxon>Saprospiria</taxon>
        <taxon>Saprospirales</taxon>
        <taxon>Lewinellaceae</taxon>
        <taxon>Neolewinella</taxon>
    </lineage>
</organism>
<dbReference type="NCBIfam" id="TIGR03351">
    <property type="entry name" value="PhnX-like"/>
    <property type="match status" value="1"/>
</dbReference>
<proteinExistence type="predicted"/>
<dbReference type="Gene3D" id="3.40.50.1000">
    <property type="entry name" value="HAD superfamily/HAD-like"/>
    <property type="match status" value="1"/>
</dbReference>
<evidence type="ECO:0000313" key="1">
    <source>
        <dbReference type="EMBL" id="PPK87380.1"/>
    </source>
</evidence>
<dbReference type="SUPFAM" id="SSF56784">
    <property type="entry name" value="HAD-like"/>
    <property type="match status" value="1"/>
</dbReference>
<dbReference type="Gene3D" id="1.10.150.240">
    <property type="entry name" value="Putative phosphatase, domain 2"/>
    <property type="match status" value="1"/>
</dbReference>
<gene>
    <name evidence="1" type="ORF">CLV84_0320</name>
</gene>
<protein>
    <submittedName>
        <fullName evidence="1">Phosphonatase-like hydrolase</fullName>
    </submittedName>
</protein>
<keyword evidence="1" id="KW-0378">Hydrolase</keyword>
<dbReference type="SFLD" id="SFLDG01129">
    <property type="entry name" value="C1.5:_HAD__Beta-PGM__Phosphata"/>
    <property type="match status" value="1"/>
</dbReference>
<dbReference type="AlphaFoldDB" id="A0A2S6I7B6"/>
<dbReference type="InterPro" id="IPR022468">
    <property type="entry name" value="PhnX-like"/>
</dbReference>
<dbReference type="InterPro" id="IPR023198">
    <property type="entry name" value="PGP-like_dom2"/>
</dbReference>
<dbReference type="InterPro" id="IPR036412">
    <property type="entry name" value="HAD-like_sf"/>
</dbReference>
<dbReference type="InterPro" id="IPR050155">
    <property type="entry name" value="HAD-like_hydrolase_sf"/>
</dbReference>
<dbReference type="PANTHER" id="PTHR43434:SF19">
    <property type="entry name" value="PHOSPHONOACETALDEHYDE HYDROLASE"/>
    <property type="match status" value="1"/>
</dbReference>
<dbReference type="PANTHER" id="PTHR43434">
    <property type="entry name" value="PHOSPHOGLYCOLATE PHOSPHATASE"/>
    <property type="match status" value="1"/>
</dbReference>
<reference evidence="1 2" key="1">
    <citation type="submission" date="2018-02" db="EMBL/GenBank/DDBJ databases">
        <title>Genomic Encyclopedia of Archaeal and Bacterial Type Strains, Phase II (KMG-II): from individual species to whole genera.</title>
        <authorList>
            <person name="Goeker M."/>
        </authorList>
    </citation>
    <scope>NUCLEOTIDE SEQUENCE [LARGE SCALE GENOMIC DNA]</scope>
    <source>
        <strain evidence="1 2">DSM 29526</strain>
    </source>
</reference>
<dbReference type="InterPro" id="IPR023214">
    <property type="entry name" value="HAD_sf"/>
</dbReference>
<dbReference type="SFLD" id="SFLDS00003">
    <property type="entry name" value="Haloacid_Dehalogenase"/>
    <property type="match status" value="1"/>
</dbReference>
<comment type="caution">
    <text evidence="1">The sequence shown here is derived from an EMBL/GenBank/DDBJ whole genome shotgun (WGS) entry which is preliminary data.</text>
</comment>
<dbReference type="GO" id="GO:0006281">
    <property type="term" value="P:DNA repair"/>
    <property type="evidence" value="ECO:0007669"/>
    <property type="project" value="TreeGrafter"/>
</dbReference>
<dbReference type="GO" id="GO:0005829">
    <property type="term" value="C:cytosol"/>
    <property type="evidence" value="ECO:0007669"/>
    <property type="project" value="TreeGrafter"/>
</dbReference>
<dbReference type="EMBL" id="PTJC01000005">
    <property type="protein sequence ID" value="PPK87380.1"/>
    <property type="molecule type" value="Genomic_DNA"/>
</dbReference>
<accession>A0A2S6I7B6</accession>
<dbReference type="Pfam" id="PF00702">
    <property type="entry name" value="Hydrolase"/>
    <property type="match status" value="1"/>
</dbReference>
<keyword evidence="2" id="KW-1185">Reference proteome</keyword>